<protein>
    <submittedName>
        <fullName evidence="2">Uncharacterized protein</fullName>
    </submittedName>
</protein>
<keyword evidence="3" id="KW-1185">Reference proteome</keyword>
<dbReference type="EMBL" id="VUJU01001391">
    <property type="protein sequence ID" value="KAF0765483.1"/>
    <property type="molecule type" value="Genomic_DNA"/>
</dbReference>
<proteinExistence type="predicted"/>
<organism evidence="2 3">
    <name type="scientific">Aphis craccivora</name>
    <name type="common">Cowpea aphid</name>
    <dbReference type="NCBI Taxonomy" id="307492"/>
    <lineage>
        <taxon>Eukaryota</taxon>
        <taxon>Metazoa</taxon>
        <taxon>Ecdysozoa</taxon>
        <taxon>Arthropoda</taxon>
        <taxon>Hexapoda</taxon>
        <taxon>Insecta</taxon>
        <taxon>Pterygota</taxon>
        <taxon>Neoptera</taxon>
        <taxon>Paraneoptera</taxon>
        <taxon>Hemiptera</taxon>
        <taxon>Sternorrhyncha</taxon>
        <taxon>Aphidomorpha</taxon>
        <taxon>Aphidoidea</taxon>
        <taxon>Aphididae</taxon>
        <taxon>Aphidini</taxon>
        <taxon>Aphis</taxon>
        <taxon>Aphis</taxon>
    </lineage>
</organism>
<name>A0A6G0Z455_APHCR</name>
<comment type="caution">
    <text evidence="2">The sequence shown here is derived from an EMBL/GenBank/DDBJ whole genome shotgun (WGS) entry which is preliminary data.</text>
</comment>
<dbReference type="Proteomes" id="UP000478052">
    <property type="component" value="Unassembled WGS sequence"/>
</dbReference>
<gene>
    <name evidence="2" type="ORF">FWK35_00005879</name>
</gene>
<evidence type="ECO:0000313" key="2">
    <source>
        <dbReference type="EMBL" id="KAF0765483.1"/>
    </source>
</evidence>
<sequence>MAVCTTSFGVSKESTCLSSAMALRERHWKPKAVLGESRGGECKAENVNGDVTPSRISYHHAPPTSGERVRPAVGTGFVIAHATPAARKKKWDVKRYIVHAVRKRIGLSTLPRLQDGENNNTISNFVIIARINFSAARSCCRCARATQVHLPDDGGDDRPTVPPPIRARFATPPPTLPPIGFTCARVWPSLRTEKKFFLKKKIRKRRARRVRRARAENTRPAENELANVRTHNTRNGRDSARRLPISCTAVGGRRIARSGNAALITPNPGGGLVPVCPRVSSGGEHAAASSSSRQQRVVLLSYVDRAAAAVPAVEVRRGDSRYMRNNNTTGPMCFTAAHGSRRQPLRRSRGTIVAPLLTVALPPSPTDQHSRLPLSRGGDGDDVSFRPDRSLAFYTISKSFLRCTVVVFIDEKNAHNKIALYIQHHGRRRDGATTSH</sequence>
<reference evidence="2 3" key="1">
    <citation type="submission" date="2019-08" db="EMBL/GenBank/DDBJ databases">
        <title>Whole genome of Aphis craccivora.</title>
        <authorList>
            <person name="Voronova N.V."/>
            <person name="Shulinski R.S."/>
            <person name="Bandarenka Y.V."/>
            <person name="Zhorov D.G."/>
            <person name="Warner D."/>
        </authorList>
    </citation>
    <scope>NUCLEOTIDE SEQUENCE [LARGE SCALE GENOMIC DNA]</scope>
    <source>
        <strain evidence="2">180601</strain>
        <tissue evidence="2">Whole Body</tissue>
    </source>
</reference>
<evidence type="ECO:0000256" key="1">
    <source>
        <dbReference type="SAM" id="MobiDB-lite"/>
    </source>
</evidence>
<dbReference type="AlphaFoldDB" id="A0A6G0Z455"/>
<accession>A0A6G0Z455</accession>
<evidence type="ECO:0000313" key="3">
    <source>
        <dbReference type="Proteomes" id="UP000478052"/>
    </source>
</evidence>
<feature type="region of interest" description="Disordered" evidence="1">
    <location>
        <begin position="362"/>
        <end position="381"/>
    </location>
</feature>